<dbReference type="PROSITE" id="PS50903">
    <property type="entry name" value="RUBREDOXIN_LIKE"/>
    <property type="match status" value="1"/>
</dbReference>
<dbReference type="InterPro" id="IPR024934">
    <property type="entry name" value="Rubredoxin-like_dom"/>
</dbReference>
<dbReference type="GO" id="GO:0005506">
    <property type="term" value="F:iron ion binding"/>
    <property type="evidence" value="ECO:0007669"/>
    <property type="project" value="InterPro"/>
</dbReference>
<name>A0A371J0W0_9FIRM</name>
<dbReference type="NCBIfam" id="NF045768">
    <property type="entry name" value="RubredRD"/>
    <property type="match status" value="1"/>
</dbReference>
<dbReference type="OrthoDB" id="9758182at2"/>
<evidence type="ECO:0000313" key="9">
    <source>
        <dbReference type="EMBL" id="RDY26355.1"/>
    </source>
</evidence>
<dbReference type="RefSeq" id="WP_094366450.1">
    <property type="nucleotide sequence ID" value="NZ_NOJY02000029.1"/>
</dbReference>
<evidence type="ECO:0000256" key="5">
    <source>
        <dbReference type="ARBA" id="ARBA00023004"/>
    </source>
</evidence>
<dbReference type="GO" id="GO:0043448">
    <property type="term" value="P:alkane catabolic process"/>
    <property type="evidence" value="ECO:0007669"/>
    <property type="project" value="TreeGrafter"/>
</dbReference>
<sequence length="53" mass="5995">MQKYVCDICGYIYDPQEGDLDNNVISGTEFEDIPDDWVCPLCSAGKDNFSKLE</sequence>
<dbReference type="PRINTS" id="PR00163">
    <property type="entry name" value="RUBREDOXIN"/>
</dbReference>
<dbReference type="InterPro" id="IPR024935">
    <property type="entry name" value="Rubredoxin_dom"/>
</dbReference>
<dbReference type="AlphaFoldDB" id="A0A371J0W0"/>
<comment type="similarity">
    <text evidence="1 6">Belongs to the rubredoxin family.</text>
</comment>
<gene>
    <name evidence="9" type="ORF">CHL78_013940</name>
</gene>
<keyword evidence="2 6" id="KW-0813">Transport</keyword>
<keyword evidence="10" id="KW-1185">Reference proteome</keyword>
<evidence type="ECO:0000256" key="3">
    <source>
        <dbReference type="ARBA" id="ARBA00022723"/>
    </source>
</evidence>
<evidence type="ECO:0000259" key="8">
    <source>
        <dbReference type="PROSITE" id="PS50903"/>
    </source>
</evidence>
<comment type="cofactor">
    <cofactor evidence="6 7">
        <name>Fe(3+)</name>
        <dbReference type="ChEBI" id="CHEBI:29034"/>
    </cofactor>
    <text evidence="6 7">Binds 1 Fe(3+) ion per subunit.</text>
</comment>
<organism evidence="9 10">
    <name type="scientific">Romboutsia weinsteinii</name>
    <dbReference type="NCBI Taxonomy" id="2020949"/>
    <lineage>
        <taxon>Bacteria</taxon>
        <taxon>Bacillati</taxon>
        <taxon>Bacillota</taxon>
        <taxon>Clostridia</taxon>
        <taxon>Peptostreptococcales</taxon>
        <taxon>Peptostreptococcaceae</taxon>
        <taxon>Romboutsia</taxon>
    </lineage>
</organism>
<dbReference type="InterPro" id="IPR024922">
    <property type="entry name" value="Rubredoxin"/>
</dbReference>
<protein>
    <recommendedName>
        <fullName evidence="6">Rubredoxin</fullName>
    </recommendedName>
</protein>
<dbReference type="FunFam" id="2.20.28.10:FF:000001">
    <property type="entry name" value="Rubredoxin"/>
    <property type="match status" value="1"/>
</dbReference>
<evidence type="ECO:0000256" key="7">
    <source>
        <dbReference type="PIRSR" id="PIRSR000071-1"/>
    </source>
</evidence>
<dbReference type="EMBL" id="NOJY02000029">
    <property type="protein sequence ID" value="RDY26355.1"/>
    <property type="molecule type" value="Genomic_DNA"/>
</dbReference>
<dbReference type="InterPro" id="IPR050526">
    <property type="entry name" value="Rubredoxin_ET"/>
</dbReference>
<feature type="binding site" evidence="7">
    <location>
        <position position="42"/>
    </location>
    <ligand>
        <name>Fe cation</name>
        <dbReference type="ChEBI" id="CHEBI:24875"/>
    </ligand>
</feature>
<reference evidence="9 10" key="1">
    <citation type="journal article" date="2017" name="Genome Announc.">
        <title>Draft Genome Sequence of Romboutsia weinsteinii sp. nov. Strain CCRI-19649(T) Isolated from Surface Water.</title>
        <authorList>
            <person name="Maheux A.F."/>
            <person name="Boudreau D.K."/>
            <person name="Berube E."/>
            <person name="Boissinot M."/>
            <person name="Cantin P."/>
            <person name="Raymond F."/>
            <person name="Corbeil J."/>
            <person name="Omar R.F."/>
            <person name="Bergeron M.G."/>
        </authorList>
    </citation>
    <scope>NUCLEOTIDE SEQUENCE [LARGE SCALE GENOMIC DNA]</scope>
    <source>
        <strain evidence="9 10">CCRI-19649</strain>
    </source>
</reference>
<accession>A0A371J0W0</accession>
<dbReference type="PANTHER" id="PTHR47627">
    <property type="entry name" value="RUBREDOXIN"/>
    <property type="match status" value="1"/>
</dbReference>
<dbReference type="CDD" id="cd00730">
    <property type="entry name" value="rubredoxin"/>
    <property type="match status" value="1"/>
</dbReference>
<evidence type="ECO:0000256" key="4">
    <source>
        <dbReference type="ARBA" id="ARBA00022982"/>
    </source>
</evidence>
<dbReference type="Pfam" id="PF00301">
    <property type="entry name" value="Rubredoxin"/>
    <property type="match status" value="1"/>
</dbReference>
<evidence type="ECO:0000256" key="2">
    <source>
        <dbReference type="ARBA" id="ARBA00022448"/>
    </source>
</evidence>
<feature type="binding site" evidence="7">
    <location>
        <position position="39"/>
    </location>
    <ligand>
        <name>Fe cation</name>
        <dbReference type="ChEBI" id="CHEBI:24875"/>
    </ligand>
</feature>
<proteinExistence type="inferred from homology"/>
<keyword evidence="3 6" id="KW-0479">Metal-binding</keyword>
<feature type="domain" description="Rubredoxin-like" evidence="8">
    <location>
        <begin position="1"/>
        <end position="52"/>
    </location>
</feature>
<feature type="binding site" evidence="7">
    <location>
        <position position="6"/>
    </location>
    <ligand>
        <name>Fe cation</name>
        <dbReference type="ChEBI" id="CHEBI:24875"/>
    </ligand>
</feature>
<dbReference type="SUPFAM" id="SSF57802">
    <property type="entry name" value="Rubredoxin-like"/>
    <property type="match status" value="1"/>
</dbReference>
<feature type="binding site" evidence="7">
    <location>
        <position position="9"/>
    </location>
    <ligand>
        <name>Fe cation</name>
        <dbReference type="ChEBI" id="CHEBI:24875"/>
    </ligand>
</feature>
<keyword evidence="5 6" id="KW-0408">Iron</keyword>
<comment type="caution">
    <text evidence="9">The sequence shown here is derived from an EMBL/GenBank/DDBJ whole genome shotgun (WGS) entry which is preliminary data.</text>
</comment>
<dbReference type="PIRSF" id="PIRSF000071">
    <property type="entry name" value="Rubredoxin"/>
    <property type="match status" value="1"/>
</dbReference>
<evidence type="ECO:0000313" key="10">
    <source>
        <dbReference type="Proteomes" id="UP000215694"/>
    </source>
</evidence>
<evidence type="ECO:0000256" key="1">
    <source>
        <dbReference type="ARBA" id="ARBA00005337"/>
    </source>
</evidence>
<dbReference type="PANTHER" id="PTHR47627:SF1">
    <property type="entry name" value="RUBREDOXIN-1-RELATED"/>
    <property type="match status" value="1"/>
</dbReference>
<dbReference type="Proteomes" id="UP000215694">
    <property type="component" value="Unassembled WGS sequence"/>
</dbReference>
<keyword evidence="4 6" id="KW-0249">Electron transport</keyword>
<evidence type="ECO:0000256" key="6">
    <source>
        <dbReference type="PIRNR" id="PIRNR000071"/>
    </source>
</evidence>
<dbReference type="Gene3D" id="2.20.28.10">
    <property type="match status" value="1"/>
</dbReference>
<dbReference type="GO" id="GO:0009055">
    <property type="term" value="F:electron transfer activity"/>
    <property type="evidence" value="ECO:0007669"/>
    <property type="project" value="InterPro"/>
</dbReference>